<keyword evidence="4" id="KW-1185">Reference proteome</keyword>
<comment type="caution">
    <text evidence="3">The sequence shown here is derived from an EMBL/GenBank/DDBJ whole genome shotgun (WGS) entry which is preliminary data.</text>
</comment>
<reference evidence="3" key="1">
    <citation type="submission" date="2021-01" db="EMBL/GenBank/DDBJ databases">
        <title>Marivirga aurantiaca sp. nov., isolated from intertidal surface sediments.</title>
        <authorList>
            <person name="Zhang M."/>
        </authorList>
    </citation>
    <scope>NUCLEOTIDE SEQUENCE</scope>
    <source>
        <strain evidence="3">S37H4</strain>
    </source>
</reference>
<dbReference type="SUPFAM" id="SSF55961">
    <property type="entry name" value="Bet v1-like"/>
    <property type="match status" value="1"/>
</dbReference>
<sequence>MVAIEQINYIKSPASVVYNSLISEEGLSKVWTQKLKVKPEVGFVNEFDFDEGYITKVKVNELKEDEKVVWECVESDPEWVGTIVSFELYENEGITTVVLKHSGWNKITDFYRWCSYNWAMFLHRLKSYCES</sequence>
<name>A0A934WYH0_9BACT</name>
<dbReference type="CDD" id="cd07814">
    <property type="entry name" value="SRPBCC_CalC_Aha1-like"/>
    <property type="match status" value="1"/>
</dbReference>
<dbReference type="AlphaFoldDB" id="A0A934WYH0"/>
<evidence type="ECO:0000313" key="4">
    <source>
        <dbReference type="Proteomes" id="UP000611723"/>
    </source>
</evidence>
<accession>A0A934WYH0</accession>
<dbReference type="InterPro" id="IPR013538">
    <property type="entry name" value="ASHA1/2-like_C"/>
</dbReference>
<feature type="domain" description="Activator of Hsp90 ATPase homologue 1/2-like C-terminal" evidence="2">
    <location>
        <begin position="12"/>
        <end position="129"/>
    </location>
</feature>
<gene>
    <name evidence="3" type="ORF">JKA74_08905</name>
</gene>
<dbReference type="InterPro" id="IPR023393">
    <property type="entry name" value="START-like_dom_sf"/>
</dbReference>
<protein>
    <submittedName>
        <fullName evidence="3">SRPBCC domain-containing protein</fullName>
    </submittedName>
</protein>
<organism evidence="3 4">
    <name type="scientific">Marivirga aurantiaca</name>
    <dbReference type="NCBI Taxonomy" id="2802615"/>
    <lineage>
        <taxon>Bacteria</taxon>
        <taxon>Pseudomonadati</taxon>
        <taxon>Bacteroidota</taxon>
        <taxon>Cytophagia</taxon>
        <taxon>Cytophagales</taxon>
        <taxon>Marivirgaceae</taxon>
        <taxon>Marivirga</taxon>
    </lineage>
</organism>
<proteinExistence type="inferred from homology"/>
<dbReference type="Proteomes" id="UP000611723">
    <property type="component" value="Unassembled WGS sequence"/>
</dbReference>
<dbReference type="Pfam" id="PF08327">
    <property type="entry name" value="AHSA1"/>
    <property type="match status" value="1"/>
</dbReference>
<evidence type="ECO:0000256" key="1">
    <source>
        <dbReference type="ARBA" id="ARBA00006817"/>
    </source>
</evidence>
<dbReference type="Gene3D" id="3.30.530.20">
    <property type="match status" value="1"/>
</dbReference>
<evidence type="ECO:0000259" key="2">
    <source>
        <dbReference type="Pfam" id="PF08327"/>
    </source>
</evidence>
<dbReference type="RefSeq" id="WP_201430833.1">
    <property type="nucleotide sequence ID" value="NZ_JAEQBW010000003.1"/>
</dbReference>
<comment type="similarity">
    <text evidence="1">Belongs to the AHA1 family.</text>
</comment>
<dbReference type="EMBL" id="JAEQBW010000003">
    <property type="protein sequence ID" value="MBK6265155.1"/>
    <property type="molecule type" value="Genomic_DNA"/>
</dbReference>
<evidence type="ECO:0000313" key="3">
    <source>
        <dbReference type="EMBL" id="MBK6265155.1"/>
    </source>
</evidence>